<evidence type="ECO:0000313" key="1">
    <source>
        <dbReference type="EMBL" id="SVD14074.1"/>
    </source>
</evidence>
<name>A0A382SVZ7_9ZZZZ</name>
<gene>
    <name evidence="1" type="ORF">METZ01_LOCUS366928</name>
</gene>
<sequence length="22" mass="2365">MATENNKGILSLNIKGKSALYV</sequence>
<feature type="non-terminal residue" evidence="1">
    <location>
        <position position="22"/>
    </location>
</feature>
<reference evidence="1" key="1">
    <citation type="submission" date="2018-05" db="EMBL/GenBank/DDBJ databases">
        <authorList>
            <person name="Lanie J.A."/>
            <person name="Ng W.-L."/>
            <person name="Kazmierczak K.M."/>
            <person name="Andrzejewski T.M."/>
            <person name="Davidsen T.M."/>
            <person name="Wayne K.J."/>
            <person name="Tettelin H."/>
            <person name="Glass J.I."/>
            <person name="Rusch D."/>
            <person name="Podicherti R."/>
            <person name="Tsui H.-C.T."/>
            <person name="Winkler M.E."/>
        </authorList>
    </citation>
    <scope>NUCLEOTIDE SEQUENCE</scope>
</reference>
<proteinExistence type="predicted"/>
<dbReference type="EMBL" id="UINC01132022">
    <property type="protein sequence ID" value="SVD14074.1"/>
    <property type="molecule type" value="Genomic_DNA"/>
</dbReference>
<protein>
    <submittedName>
        <fullName evidence="1">Uncharacterized protein</fullName>
    </submittedName>
</protein>
<accession>A0A382SVZ7</accession>
<organism evidence="1">
    <name type="scientific">marine metagenome</name>
    <dbReference type="NCBI Taxonomy" id="408172"/>
    <lineage>
        <taxon>unclassified sequences</taxon>
        <taxon>metagenomes</taxon>
        <taxon>ecological metagenomes</taxon>
    </lineage>
</organism>
<dbReference type="AlphaFoldDB" id="A0A382SVZ7"/>